<comment type="caution">
    <text evidence="1">The sequence shown here is derived from an EMBL/GenBank/DDBJ whole genome shotgun (WGS) entry which is preliminary data.</text>
</comment>
<proteinExistence type="predicted"/>
<keyword evidence="1" id="KW-0560">Oxidoreductase</keyword>
<dbReference type="EMBL" id="VSSQ01028044">
    <property type="protein sequence ID" value="MPM77583.1"/>
    <property type="molecule type" value="Genomic_DNA"/>
</dbReference>
<reference evidence="1" key="1">
    <citation type="submission" date="2019-08" db="EMBL/GenBank/DDBJ databases">
        <authorList>
            <person name="Kucharzyk K."/>
            <person name="Murdoch R.W."/>
            <person name="Higgins S."/>
            <person name="Loffler F."/>
        </authorList>
    </citation>
    <scope>NUCLEOTIDE SEQUENCE</scope>
</reference>
<dbReference type="EC" id="1.1.1.103" evidence="1"/>
<evidence type="ECO:0000313" key="1">
    <source>
        <dbReference type="EMBL" id="MPM77583.1"/>
    </source>
</evidence>
<organism evidence="1">
    <name type="scientific">bioreactor metagenome</name>
    <dbReference type="NCBI Taxonomy" id="1076179"/>
    <lineage>
        <taxon>unclassified sequences</taxon>
        <taxon>metagenomes</taxon>
        <taxon>ecological metagenomes</taxon>
    </lineage>
</organism>
<dbReference type="GO" id="GO:0008743">
    <property type="term" value="F:L-threonine 3-dehydrogenase activity"/>
    <property type="evidence" value="ECO:0007669"/>
    <property type="project" value="UniProtKB-EC"/>
</dbReference>
<dbReference type="Gene3D" id="3.90.180.10">
    <property type="entry name" value="Medium-chain alcohol dehydrogenases, catalytic domain"/>
    <property type="match status" value="1"/>
</dbReference>
<gene>
    <name evidence="1" type="primary">tdh_20</name>
    <name evidence="1" type="ORF">SDC9_124589</name>
</gene>
<sequence length="82" mass="9058">MVLVGLTSGETSLDLANDIIYKEATVYGVTGRLMYQTWDECMEMLNAGFDLKPLMSGPYALKDFEQAFEAVKTATGRVVMIP</sequence>
<name>A0A645CKX4_9ZZZZ</name>
<protein>
    <submittedName>
        <fullName evidence="1">L-threonine 3-dehydrogenase</fullName>
        <ecNumber evidence="1">1.1.1.103</ecNumber>
    </submittedName>
</protein>
<dbReference type="AlphaFoldDB" id="A0A645CKX4"/>
<accession>A0A645CKX4</accession>
<dbReference type="Gene3D" id="3.40.50.720">
    <property type="entry name" value="NAD(P)-binding Rossmann-like Domain"/>
    <property type="match status" value="1"/>
</dbReference>